<dbReference type="SUPFAM" id="SSF48264">
    <property type="entry name" value="Cytochrome P450"/>
    <property type="match status" value="1"/>
</dbReference>
<keyword evidence="2" id="KW-0408">Iron</keyword>
<dbReference type="AlphaFoldDB" id="A0AAD5PE75"/>
<evidence type="ECO:0000256" key="3">
    <source>
        <dbReference type="SAM" id="MobiDB-lite"/>
    </source>
</evidence>
<organism evidence="4 5">
    <name type="scientific">Phascolomyces articulosus</name>
    <dbReference type="NCBI Taxonomy" id="60185"/>
    <lineage>
        <taxon>Eukaryota</taxon>
        <taxon>Fungi</taxon>
        <taxon>Fungi incertae sedis</taxon>
        <taxon>Mucoromycota</taxon>
        <taxon>Mucoromycotina</taxon>
        <taxon>Mucoromycetes</taxon>
        <taxon>Mucorales</taxon>
        <taxon>Lichtheimiaceae</taxon>
        <taxon>Phascolomyces</taxon>
    </lineage>
</organism>
<evidence type="ECO:0000313" key="4">
    <source>
        <dbReference type="EMBL" id="KAI9263215.1"/>
    </source>
</evidence>
<reference evidence="4" key="1">
    <citation type="journal article" date="2022" name="IScience">
        <title>Evolution of zygomycete secretomes and the origins of terrestrial fungal ecologies.</title>
        <authorList>
            <person name="Chang Y."/>
            <person name="Wang Y."/>
            <person name="Mondo S."/>
            <person name="Ahrendt S."/>
            <person name="Andreopoulos W."/>
            <person name="Barry K."/>
            <person name="Beard J."/>
            <person name="Benny G.L."/>
            <person name="Blankenship S."/>
            <person name="Bonito G."/>
            <person name="Cuomo C."/>
            <person name="Desiro A."/>
            <person name="Gervers K.A."/>
            <person name="Hundley H."/>
            <person name="Kuo A."/>
            <person name="LaButti K."/>
            <person name="Lang B.F."/>
            <person name="Lipzen A."/>
            <person name="O'Donnell K."/>
            <person name="Pangilinan J."/>
            <person name="Reynolds N."/>
            <person name="Sandor L."/>
            <person name="Smith M.E."/>
            <person name="Tsang A."/>
            <person name="Grigoriev I.V."/>
            <person name="Stajich J.E."/>
            <person name="Spatafora J.W."/>
        </authorList>
    </citation>
    <scope>NUCLEOTIDE SEQUENCE</scope>
    <source>
        <strain evidence="4">RSA 2281</strain>
    </source>
</reference>
<sequence>MRISIVVVTVSGIYFLYDTLLKPPRNIRHIPQIDLIRFWSGLIRNQTLDVIANKYTIPAASQSNAGIYTRFDFNGWTVRVNNPSLAKKILLRPDIFPKTNQVNRLEGTIIGRFLCPTQNIMFANGQQWKDQRKIANPAFSSTMPIELFGRLSKKLFNVIDRQLDEQPIDFYDLVKCWTLDSMGLAMFDFDFNSIDNQHSEWRKRYNTIVTEMTEPLPLIFPVLDKILPYRRRLNEELIQFLNMLQDIITQKRDQLNNSSPSSSQRQEEQSTYKKRQTNNNADLLTLMIEGASAVNGNKMSDKDLLSNLCVFFLAGSDTTAHALSCIIYYLAVNQEIQQKARQEVILILGDRPKDIVPSIGELHHLTYINLIINEALRISPPLVTVVARYASQDTELGGIFIPKGTCVTMDTYEMHKNPHIWRAPESFIPERFVPGGEADQLIKKQGFPWLAYGHGERGCIGMNFSLTEQRVLLSMLLRKYEWSLPEDSIHKEKLQTRGFILSSPGSMFLNMIRRF</sequence>
<comment type="cofactor">
    <cofactor evidence="2">
        <name>heme</name>
        <dbReference type="ChEBI" id="CHEBI:30413"/>
    </cofactor>
</comment>
<dbReference type="PRINTS" id="PR00385">
    <property type="entry name" value="P450"/>
</dbReference>
<dbReference type="GO" id="GO:0020037">
    <property type="term" value="F:heme binding"/>
    <property type="evidence" value="ECO:0007669"/>
    <property type="project" value="InterPro"/>
</dbReference>
<dbReference type="InterPro" id="IPR002401">
    <property type="entry name" value="Cyt_P450_E_grp-I"/>
</dbReference>
<gene>
    <name evidence="4" type="ORF">BDA99DRAFT_438234</name>
</gene>
<evidence type="ECO:0000256" key="2">
    <source>
        <dbReference type="PIRSR" id="PIRSR602401-1"/>
    </source>
</evidence>
<keyword evidence="5" id="KW-1185">Reference proteome</keyword>
<dbReference type="InterPro" id="IPR036396">
    <property type="entry name" value="Cyt_P450_sf"/>
</dbReference>
<dbReference type="InterPro" id="IPR001128">
    <property type="entry name" value="Cyt_P450"/>
</dbReference>
<evidence type="ECO:0000313" key="5">
    <source>
        <dbReference type="Proteomes" id="UP001209540"/>
    </source>
</evidence>
<dbReference type="Pfam" id="PF00067">
    <property type="entry name" value="p450"/>
    <property type="match status" value="1"/>
</dbReference>
<comment type="caution">
    <text evidence="4">The sequence shown here is derived from an EMBL/GenBank/DDBJ whole genome shotgun (WGS) entry which is preliminary data.</text>
</comment>
<keyword evidence="2" id="KW-0479">Metal-binding</keyword>
<proteinExistence type="inferred from homology"/>
<dbReference type="Proteomes" id="UP001209540">
    <property type="component" value="Unassembled WGS sequence"/>
</dbReference>
<feature type="binding site" description="axial binding residue" evidence="2">
    <location>
        <position position="459"/>
    </location>
    <ligand>
        <name>heme</name>
        <dbReference type="ChEBI" id="CHEBI:30413"/>
    </ligand>
    <ligandPart>
        <name>Fe</name>
        <dbReference type="ChEBI" id="CHEBI:18248"/>
    </ligandPart>
</feature>
<dbReference type="GO" id="GO:0016705">
    <property type="term" value="F:oxidoreductase activity, acting on paired donors, with incorporation or reduction of molecular oxygen"/>
    <property type="evidence" value="ECO:0007669"/>
    <property type="project" value="InterPro"/>
</dbReference>
<dbReference type="Gene3D" id="1.10.630.10">
    <property type="entry name" value="Cytochrome P450"/>
    <property type="match status" value="1"/>
</dbReference>
<evidence type="ECO:0000256" key="1">
    <source>
        <dbReference type="ARBA" id="ARBA00010617"/>
    </source>
</evidence>
<dbReference type="InterPro" id="IPR050121">
    <property type="entry name" value="Cytochrome_P450_monoxygenase"/>
</dbReference>
<reference evidence="4" key="2">
    <citation type="submission" date="2023-02" db="EMBL/GenBank/DDBJ databases">
        <authorList>
            <consortium name="DOE Joint Genome Institute"/>
            <person name="Mondo S.J."/>
            <person name="Chang Y."/>
            <person name="Wang Y."/>
            <person name="Ahrendt S."/>
            <person name="Andreopoulos W."/>
            <person name="Barry K."/>
            <person name="Beard J."/>
            <person name="Benny G.L."/>
            <person name="Blankenship S."/>
            <person name="Bonito G."/>
            <person name="Cuomo C."/>
            <person name="Desiro A."/>
            <person name="Gervers K.A."/>
            <person name="Hundley H."/>
            <person name="Kuo A."/>
            <person name="LaButti K."/>
            <person name="Lang B.F."/>
            <person name="Lipzen A."/>
            <person name="O'Donnell K."/>
            <person name="Pangilinan J."/>
            <person name="Reynolds N."/>
            <person name="Sandor L."/>
            <person name="Smith M.W."/>
            <person name="Tsang A."/>
            <person name="Grigoriev I.V."/>
            <person name="Stajich J.E."/>
            <person name="Spatafora J.W."/>
        </authorList>
    </citation>
    <scope>NUCLEOTIDE SEQUENCE</scope>
    <source>
        <strain evidence="4">RSA 2281</strain>
    </source>
</reference>
<dbReference type="PANTHER" id="PTHR24305">
    <property type="entry name" value="CYTOCHROME P450"/>
    <property type="match status" value="1"/>
</dbReference>
<dbReference type="PANTHER" id="PTHR24305:SF166">
    <property type="entry name" value="CYTOCHROME P450 12A4, MITOCHONDRIAL-RELATED"/>
    <property type="match status" value="1"/>
</dbReference>
<dbReference type="EMBL" id="JAIXMP010000013">
    <property type="protein sequence ID" value="KAI9263215.1"/>
    <property type="molecule type" value="Genomic_DNA"/>
</dbReference>
<dbReference type="GO" id="GO:0005506">
    <property type="term" value="F:iron ion binding"/>
    <property type="evidence" value="ECO:0007669"/>
    <property type="project" value="InterPro"/>
</dbReference>
<dbReference type="PRINTS" id="PR00463">
    <property type="entry name" value="EP450I"/>
</dbReference>
<comment type="similarity">
    <text evidence="1">Belongs to the cytochrome P450 family.</text>
</comment>
<keyword evidence="2" id="KW-0349">Heme</keyword>
<dbReference type="GO" id="GO:0004497">
    <property type="term" value="F:monooxygenase activity"/>
    <property type="evidence" value="ECO:0007669"/>
    <property type="project" value="InterPro"/>
</dbReference>
<name>A0AAD5PE75_9FUNG</name>
<accession>A0AAD5PE75</accession>
<feature type="region of interest" description="Disordered" evidence="3">
    <location>
        <begin position="253"/>
        <end position="275"/>
    </location>
</feature>
<protein>
    <submittedName>
        <fullName evidence="4">Cytochrome P450</fullName>
    </submittedName>
</protein>